<evidence type="ECO:0000259" key="1">
    <source>
        <dbReference type="Pfam" id="PF03732"/>
    </source>
</evidence>
<proteinExistence type="predicted"/>
<gene>
    <name evidence="2" type="ORF">Lalb_Chr24g0401721</name>
</gene>
<reference evidence="3" key="1">
    <citation type="journal article" date="2020" name="Nat. Commun.">
        <title>Genome sequence of the cluster root forming white lupin.</title>
        <authorList>
            <person name="Hufnagel B."/>
            <person name="Marques A."/>
            <person name="Soriano A."/>
            <person name="Marques L."/>
            <person name="Divol F."/>
            <person name="Doumas P."/>
            <person name="Sallet E."/>
            <person name="Mancinotti D."/>
            <person name="Carrere S."/>
            <person name="Marande W."/>
            <person name="Arribat S."/>
            <person name="Keller J."/>
            <person name="Huneau C."/>
            <person name="Blein T."/>
            <person name="Aime D."/>
            <person name="Laguerre M."/>
            <person name="Taylor J."/>
            <person name="Schubert V."/>
            <person name="Nelson M."/>
            <person name="Geu-Flores F."/>
            <person name="Crespi M."/>
            <person name="Gallardo-Guerrero K."/>
            <person name="Delaux P.-M."/>
            <person name="Salse J."/>
            <person name="Berges H."/>
            <person name="Guyot R."/>
            <person name="Gouzy J."/>
            <person name="Peret B."/>
        </authorList>
    </citation>
    <scope>NUCLEOTIDE SEQUENCE [LARGE SCALE GENOMIC DNA]</scope>
    <source>
        <strain evidence="3">cv. Amiga</strain>
    </source>
</reference>
<evidence type="ECO:0000313" key="3">
    <source>
        <dbReference type="Proteomes" id="UP000447434"/>
    </source>
</evidence>
<keyword evidence="3" id="KW-1185">Reference proteome</keyword>
<feature type="domain" description="Retrotransposon gag" evidence="1">
    <location>
        <begin position="13"/>
        <end position="104"/>
    </location>
</feature>
<comment type="caution">
    <text evidence="2">The sequence shown here is derived from an EMBL/GenBank/DDBJ whole genome shotgun (WGS) entry which is preliminary data.</text>
</comment>
<dbReference type="EMBL" id="WOCE01000024">
    <property type="protein sequence ID" value="KAE9586410.1"/>
    <property type="molecule type" value="Genomic_DNA"/>
</dbReference>
<name>A0A6A4N9V0_LUPAL</name>
<protein>
    <submittedName>
        <fullName evidence="2">Putative retrotransposon gag domain-containing protein</fullName>
    </submittedName>
</protein>
<sequence length="121" mass="14400">MGCEDNQKVTNASYVLTKKAETWWKYTRRQMEVEGRTVTCESFKERFLSKYFPADLKRKKEIEFLRLEQESLSVAEYAAKFEELASYSPYYEMDADGRSKCAKFEVGLSRSLRWHLDIKRL</sequence>
<dbReference type="OrthoDB" id="1432379at2759"/>
<dbReference type="InterPro" id="IPR005162">
    <property type="entry name" value="Retrotrans_gag_dom"/>
</dbReference>
<evidence type="ECO:0000313" key="2">
    <source>
        <dbReference type="EMBL" id="KAE9586410.1"/>
    </source>
</evidence>
<dbReference type="Pfam" id="PF03732">
    <property type="entry name" value="Retrotrans_gag"/>
    <property type="match status" value="1"/>
</dbReference>
<accession>A0A6A4N9V0</accession>
<dbReference type="AlphaFoldDB" id="A0A6A4N9V0"/>
<organism evidence="2 3">
    <name type="scientific">Lupinus albus</name>
    <name type="common">White lupine</name>
    <name type="synonym">Lupinus termis</name>
    <dbReference type="NCBI Taxonomy" id="3870"/>
    <lineage>
        <taxon>Eukaryota</taxon>
        <taxon>Viridiplantae</taxon>
        <taxon>Streptophyta</taxon>
        <taxon>Embryophyta</taxon>
        <taxon>Tracheophyta</taxon>
        <taxon>Spermatophyta</taxon>
        <taxon>Magnoliopsida</taxon>
        <taxon>eudicotyledons</taxon>
        <taxon>Gunneridae</taxon>
        <taxon>Pentapetalae</taxon>
        <taxon>rosids</taxon>
        <taxon>fabids</taxon>
        <taxon>Fabales</taxon>
        <taxon>Fabaceae</taxon>
        <taxon>Papilionoideae</taxon>
        <taxon>50 kb inversion clade</taxon>
        <taxon>genistoids sensu lato</taxon>
        <taxon>core genistoids</taxon>
        <taxon>Genisteae</taxon>
        <taxon>Lupinus</taxon>
    </lineage>
</organism>
<dbReference type="Proteomes" id="UP000447434">
    <property type="component" value="Chromosome 24"/>
</dbReference>